<sequence length="38" mass="3849">MIAIGIVGSIFSNNLGELNKVILSETSKGVDFAIGLAG</sequence>
<dbReference type="Proteomes" id="UP000215694">
    <property type="component" value="Unassembled WGS sequence"/>
</dbReference>
<proteinExistence type="predicted"/>
<accession>A0A371IY12</accession>
<comment type="caution">
    <text evidence="1">The sequence shown here is derived from an EMBL/GenBank/DDBJ whole genome shotgun (WGS) entry which is preliminary data.</text>
</comment>
<name>A0A371IY12_9FIRM</name>
<gene>
    <name evidence="1" type="ORF">CHL78_018545</name>
</gene>
<evidence type="ECO:0000313" key="2">
    <source>
        <dbReference type="Proteomes" id="UP000215694"/>
    </source>
</evidence>
<protein>
    <submittedName>
        <fullName evidence="1">Spore maturation protein</fullName>
    </submittedName>
</protein>
<organism evidence="1 2">
    <name type="scientific">Romboutsia weinsteinii</name>
    <dbReference type="NCBI Taxonomy" id="2020949"/>
    <lineage>
        <taxon>Bacteria</taxon>
        <taxon>Bacillati</taxon>
        <taxon>Bacillota</taxon>
        <taxon>Clostridia</taxon>
        <taxon>Peptostreptococcales</taxon>
        <taxon>Peptostreptococcaceae</taxon>
        <taxon>Romboutsia</taxon>
    </lineage>
</organism>
<feature type="non-terminal residue" evidence="1">
    <location>
        <position position="38"/>
    </location>
</feature>
<dbReference type="EMBL" id="NOJY02000079">
    <property type="protein sequence ID" value="RDY25359.1"/>
    <property type="molecule type" value="Genomic_DNA"/>
</dbReference>
<evidence type="ECO:0000313" key="1">
    <source>
        <dbReference type="EMBL" id="RDY25359.1"/>
    </source>
</evidence>
<reference evidence="1 2" key="1">
    <citation type="journal article" date="2017" name="Genome Announc.">
        <title>Draft Genome Sequence of Romboutsia weinsteinii sp. nov. Strain CCRI-19649(T) Isolated from Surface Water.</title>
        <authorList>
            <person name="Maheux A.F."/>
            <person name="Boudreau D.K."/>
            <person name="Berube E."/>
            <person name="Boissinot M."/>
            <person name="Cantin P."/>
            <person name="Raymond F."/>
            <person name="Corbeil J."/>
            <person name="Omar R.F."/>
            <person name="Bergeron M.G."/>
        </authorList>
    </citation>
    <scope>NUCLEOTIDE SEQUENCE [LARGE SCALE GENOMIC DNA]</scope>
    <source>
        <strain evidence="1 2">CCRI-19649</strain>
    </source>
</reference>
<dbReference type="AlphaFoldDB" id="A0A371IY12"/>
<keyword evidence="2" id="KW-1185">Reference proteome</keyword>